<dbReference type="AlphaFoldDB" id="A0A5B9QNA2"/>
<feature type="domain" description="Pyrrolo-quinoline quinone repeat" evidence="1">
    <location>
        <begin position="71"/>
        <end position="128"/>
    </location>
</feature>
<proteinExistence type="predicted"/>
<dbReference type="PANTHER" id="PTHR34512:SF30">
    <property type="entry name" value="OUTER MEMBRANE PROTEIN ASSEMBLY FACTOR BAMB"/>
    <property type="match status" value="1"/>
</dbReference>
<reference evidence="2 3" key="1">
    <citation type="submission" date="2019-08" db="EMBL/GenBank/DDBJ databases">
        <title>Deep-cultivation of Planctomycetes and their phenomic and genomic characterization uncovers novel biology.</title>
        <authorList>
            <person name="Wiegand S."/>
            <person name="Jogler M."/>
            <person name="Boedeker C."/>
            <person name="Pinto D."/>
            <person name="Vollmers J."/>
            <person name="Rivas-Marin E."/>
            <person name="Kohn T."/>
            <person name="Peeters S.H."/>
            <person name="Heuer A."/>
            <person name="Rast P."/>
            <person name="Oberbeckmann S."/>
            <person name="Bunk B."/>
            <person name="Jeske O."/>
            <person name="Meyerdierks A."/>
            <person name="Storesund J.E."/>
            <person name="Kallscheuer N."/>
            <person name="Luecker S."/>
            <person name="Lage O.M."/>
            <person name="Pohl T."/>
            <person name="Merkel B.J."/>
            <person name="Hornburger P."/>
            <person name="Mueller R.-W."/>
            <person name="Bruemmer F."/>
            <person name="Labrenz M."/>
            <person name="Spormann A.M."/>
            <person name="Op den Camp H."/>
            <person name="Overmann J."/>
            <person name="Amann R."/>
            <person name="Jetten M.S.M."/>
            <person name="Mascher T."/>
            <person name="Medema M.H."/>
            <person name="Devos D.P."/>
            <person name="Kaster A.-K."/>
            <person name="Ovreas L."/>
            <person name="Rohde M."/>
            <person name="Galperin M.Y."/>
            <person name="Jogler C."/>
        </authorList>
    </citation>
    <scope>NUCLEOTIDE SEQUENCE [LARGE SCALE GENOMIC DNA]</scope>
    <source>
        <strain evidence="2 3">Pr1d</strain>
    </source>
</reference>
<dbReference type="InterPro" id="IPR002372">
    <property type="entry name" value="PQQ_rpt_dom"/>
</dbReference>
<keyword evidence="3" id="KW-1185">Reference proteome</keyword>
<organism evidence="2 3">
    <name type="scientific">Bythopirellula goksoeyrii</name>
    <dbReference type="NCBI Taxonomy" id="1400387"/>
    <lineage>
        <taxon>Bacteria</taxon>
        <taxon>Pseudomonadati</taxon>
        <taxon>Planctomycetota</taxon>
        <taxon>Planctomycetia</taxon>
        <taxon>Pirellulales</taxon>
        <taxon>Lacipirellulaceae</taxon>
        <taxon>Bythopirellula</taxon>
    </lineage>
</organism>
<dbReference type="EMBL" id="CP042913">
    <property type="protein sequence ID" value="QEG35601.1"/>
    <property type="molecule type" value="Genomic_DNA"/>
</dbReference>
<dbReference type="Pfam" id="PF13360">
    <property type="entry name" value="PQQ_2"/>
    <property type="match status" value="2"/>
</dbReference>
<sequence length="430" mass="48019">MKDLRFDWLALFAPLCALTVFITPVVRANDFESWPTYGGNNAHTGYVPVDLDTRGYRLDWHRDFLLPQTQQPGSPAVIENGRVFVTTRDIGLEAISLDTGTTLWRNQFEFNYRGIGFPSVYEGTVYLNLFGHSSTSGNTPDPALASFDATTGQEHYRVAHEGQSGSGGQPVVSNGGVFMSGGYFGGIDGYDANTGTRLWFKALGLHYNWVPSADENHVYVYNNGNYAGQRGELLVMNPHTGSYTSIPDPQSPTIYDYPETPVLGANNRAYVSRVGAFVAFDLENSRIDWQRDLRISQFAIDEDRLYSVGNQGLIEVSLIDGAELRSWNEEDLLLSGTSFEGYQPFLTNSHVLIMTASETLAINRVSWDIDWRLPYSGRVSFADNRLLISNSSEGVAAFVPIPEPNTFSLLSFAVLATFIYEIRRWSLWHY</sequence>
<evidence type="ECO:0000259" key="1">
    <source>
        <dbReference type="Pfam" id="PF13360"/>
    </source>
</evidence>
<accession>A0A5B9QNA2</accession>
<dbReference type="InterPro" id="IPR011047">
    <property type="entry name" value="Quinoprotein_ADH-like_sf"/>
</dbReference>
<dbReference type="KEGG" id="bgok:Pr1d_29030"/>
<dbReference type="RefSeq" id="WP_168205226.1">
    <property type="nucleotide sequence ID" value="NZ_CP042913.1"/>
</dbReference>
<feature type="domain" description="Pyrrolo-quinoline quinone repeat" evidence="1">
    <location>
        <begin position="142"/>
        <end position="324"/>
    </location>
</feature>
<evidence type="ECO:0000313" key="2">
    <source>
        <dbReference type="EMBL" id="QEG35601.1"/>
    </source>
</evidence>
<dbReference type="SUPFAM" id="SSF50998">
    <property type="entry name" value="Quinoprotein alcohol dehydrogenase-like"/>
    <property type="match status" value="1"/>
</dbReference>
<dbReference type="PANTHER" id="PTHR34512">
    <property type="entry name" value="CELL SURFACE PROTEIN"/>
    <property type="match status" value="1"/>
</dbReference>
<protein>
    <submittedName>
        <fullName evidence="2">Outer membrane biogenesis protein BamB</fullName>
    </submittedName>
</protein>
<dbReference type="InterPro" id="IPR015943">
    <property type="entry name" value="WD40/YVTN_repeat-like_dom_sf"/>
</dbReference>
<dbReference type="Gene3D" id="2.130.10.10">
    <property type="entry name" value="YVTN repeat-like/Quinoprotein amine dehydrogenase"/>
    <property type="match status" value="1"/>
</dbReference>
<evidence type="ECO:0000313" key="3">
    <source>
        <dbReference type="Proteomes" id="UP000323917"/>
    </source>
</evidence>
<gene>
    <name evidence="2" type="ORF">Pr1d_29030</name>
</gene>
<name>A0A5B9QNA2_9BACT</name>
<dbReference type="Proteomes" id="UP000323917">
    <property type="component" value="Chromosome"/>
</dbReference>